<dbReference type="Gene3D" id="1.50.10.100">
    <property type="entry name" value="Chondroitin AC/alginate lyase"/>
    <property type="match status" value="1"/>
</dbReference>
<dbReference type="EMBL" id="JBHSAM010000034">
    <property type="protein sequence ID" value="MFC4102593.1"/>
    <property type="molecule type" value="Genomic_DNA"/>
</dbReference>
<dbReference type="Proteomes" id="UP001595715">
    <property type="component" value="Unassembled WGS sequence"/>
</dbReference>
<dbReference type="Gene3D" id="2.70.98.70">
    <property type="match status" value="1"/>
</dbReference>
<name>A0ABV8K998_9BACL</name>
<evidence type="ECO:0008006" key="3">
    <source>
        <dbReference type="Google" id="ProtNLM"/>
    </source>
</evidence>
<reference evidence="2" key="1">
    <citation type="journal article" date="2019" name="Int. J. Syst. Evol. Microbiol.">
        <title>The Global Catalogue of Microorganisms (GCM) 10K type strain sequencing project: providing services to taxonomists for standard genome sequencing and annotation.</title>
        <authorList>
            <consortium name="The Broad Institute Genomics Platform"/>
            <consortium name="The Broad Institute Genome Sequencing Center for Infectious Disease"/>
            <person name="Wu L."/>
            <person name="Ma J."/>
        </authorList>
    </citation>
    <scope>NUCLEOTIDE SEQUENCE [LARGE SCALE GENOMIC DNA]</scope>
    <source>
        <strain evidence="2">IBRC-M 10987</strain>
    </source>
</reference>
<dbReference type="PANTHER" id="PTHR38045:SF1">
    <property type="entry name" value="HEPARINASE II_III-LIKE PROTEIN"/>
    <property type="match status" value="1"/>
</dbReference>
<dbReference type="RefSeq" id="WP_377721213.1">
    <property type="nucleotide sequence ID" value="NZ_JBHSAM010000034.1"/>
</dbReference>
<dbReference type="InterPro" id="IPR008929">
    <property type="entry name" value="Chondroitin_lyas"/>
</dbReference>
<evidence type="ECO:0000313" key="1">
    <source>
        <dbReference type="EMBL" id="MFC4102593.1"/>
    </source>
</evidence>
<protein>
    <recommendedName>
        <fullName evidence="3">Heparinase II/III-like protein</fullName>
    </recommendedName>
</protein>
<organism evidence="1 2">
    <name type="scientific">Paenibacillus xanthanilyticus</name>
    <dbReference type="NCBI Taxonomy" id="1783531"/>
    <lineage>
        <taxon>Bacteria</taxon>
        <taxon>Bacillati</taxon>
        <taxon>Bacillota</taxon>
        <taxon>Bacilli</taxon>
        <taxon>Bacillales</taxon>
        <taxon>Paenibacillaceae</taxon>
        <taxon>Paenibacillus</taxon>
    </lineage>
</organism>
<dbReference type="PANTHER" id="PTHR38045">
    <property type="entry name" value="CHROMOSOME 1, WHOLE GENOME SHOTGUN SEQUENCE"/>
    <property type="match status" value="1"/>
</dbReference>
<dbReference type="SUPFAM" id="SSF48230">
    <property type="entry name" value="Chondroitin AC/alginate lyase"/>
    <property type="match status" value="1"/>
</dbReference>
<sequence length="588" mass="65357">MPASRLYASSAWGGRIDWAAIGASPSYDEMKQELLEEGRRLADRPIPELTQELYGLFEATGNRLAYEGVYFERRRRLTTFALLNLLFPEEPSYAQHLEEIIASILDETTWCLPAHMQGQSVDRAIDLFAAETGFALSEVAALTGQRLPRELSDAMKAQVNRRLFDPYLGRGPYHWETADHNWAAVCAGSIGAAALLIEPDAARRAAMCAKAVGTMNHYLSGFGEDGACLEGPGYWNYGFGYYVYFADLLRRATDGRADLFEDGKVKRIALFQQQCYLSGNRPANFSDAMPRVNVHLGLSDYLAAVYEDMEHPPLAVRAAFLDDHCARFAPALRNVIWFRPEAPRGADWQPGSWYLSDAQWMISRRAADAGTFGFAAKGGTNDEPHNHNDVGHFILLADDDPAYAADLGCGEYTAGYFGADRYAYDCAGAHGHSLPTIDGRLQASGAASRAVVLEASTSELEDRFVLELAACYPSSGLASLQRSFHWVKSSPPQLTLIDTYEFAEYAKPITECIVTRCQPRILADGRITLAGTRHTAILEYEAGVFEAAVEERMFANHYGVQERYYRLQLIAKPRTSKQFTAELRFVFQ</sequence>
<gene>
    <name evidence="1" type="ORF">ACFOZ8_23510</name>
</gene>
<keyword evidence="2" id="KW-1185">Reference proteome</keyword>
<evidence type="ECO:0000313" key="2">
    <source>
        <dbReference type="Proteomes" id="UP001595715"/>
    </source>
</evidence>
<proteinExistence type="predicted"/>
<accession>A0ABV8K998</accession>
<comment type="caution">
    <text evidence="1">The sequence shown here is derived from an EMBL/GenBank/DDBJ whole genome shotgun (WGS) entry which is preliminary data.</text>
</comment>